<evidence type="ECO:0000313" key="3">
    <source>
        <dbReference type="Proteomes" id="UP000266841"/>
    </source>
</evidence>
<reference evidence="2 3" key="1">
    <citation type="journal article" date="2012" name="Genome Biol.">
        <title>Genome and low-iron response of an oceanic diatom adapted to chronic iron limitation.</title>
        <authorList>
            <person name="Lommer M."/>
            <person name="Specht M."/>
            <person name="Roy A.S."/>
            <person name="Kraemer L."/>
            <person name="Andreson R."/>
            <person name="Gutowska M.A."/>
            <person name="Wolf J."/>
            <person name="Bergner S.V."/>
            <person name="Schilhabel M.B."/>
            <person name="Klostermeier U.C."/>
            <person name="Beiko R.G."/>
            <person name="Rosenstiel P."/>
            <person name="Hippler M."/>
            <person name="Laroche J."/>
        </authorList>
    </citation>
    <scope>NUCLEOTIDE SEQUENCE [LARGE SCALE GENOMIC DNA]</scope>
    <source>
        <strain evidence="2 3">CCMP1005</strain>
    </source>
</reference>
<keyword evidence="3" id="KW-1185">Reference proteome</keyword>
<dbReference type="EMBL" id="AGNL01022618">
    <property type="protein sequence ID" value="EJK59618.1"/>
    <property type="molecule type" value="Genomic_DNA"/>
</dbReference>
<gene>
    <name evidence="2" type="ORF">THAOC_20127</name>
</gene>
<dbReference type="AlphaFoldDB" id="K0S0N2"/>
<sequence>MSRSRRCAMSAVARSAVAMVSRCGVPIAIGSGERGPRRLERQWRGGSVLERRGRLAERRLQCLNTPTHPPVTGFSPPGVRRREVDPGPRLALPGHERQALEAPDRVAVPVVGAPGQDRDAPLRATAQTPSFLLPLRCVGSVSTAPTN</sequence>
<dbReference type="Proteomes" id="UP000266841">
    <property type="component" value="Unassembled WGS sequence"/>
</dbReference>
<name>K0S0N2_THAOC</name>
<comment type="caution">
    <text evidence="2">The sequence shown here is derived from an EMBL/GenBank/DDBJ whole genome shotgun (WGS) entry which is preliminary data.</text>
</comment>
<protein>
    <submittedName>
        <fullName evidence="2">Uncharacterized protein</fullName>
    </submittedName>
</protein>
<accession>K0S0N2</accession>
<organism evidence="2 3">
    <name type="scientific">Thalassiosira oceanica</name>
    <name type="common">Marine diatom</name>
    <dbReference type="NCBI Taxonomy" id="159749"/>
    <lineage>
        <taxon>Eukaryota</taxon>
        <taxon>Sar</taxon>
        <taxon>Stramenopiles</taxon>
        <taxon>Ochrophyta</taxon>
        <taxon>Bacillariophyta</taxon>
        <taxon>Coscinodiscophyceae</taxon>
        <taxon>Thalassiosirophycidae</taxon>
        <taxon>Thalassiosirales</taxon>
        <taxon>Thalassiosiraceae</taxon>
        <taxon>Thalassiosira</taxon>
    </lineage>
</organism>
<evidence type="ECO:0000256" key="1">
    <source>
        <dbReference type="SAM" id="MobiDB-lite"/>
    </source>
</evidence>
<proteinExistence type="predicted"/>
<evidence type="ECO:0000313" key="2">
    <source>
        <dbReference type="EMBL" id="EJK59618.1"/>
    </source>
</evidence>
<feature type="region of interest" description="Disordered" evidence="1">
    <location>
        <begin position="64"/>
        <end position="87"/>
    </location>
</feature>